<dbReference type="Proteomes" id="UP000829354">
    <property type="component" value="Chromosome III"/>
</dbReference>
<evidence type="ECO:0000313" key="1">
    <source>
        <dbReference type="EMBL" id="UMM25827.1"/>
    </source>
</evidence>
<reference evidence="1 2" key="1">
    <citation type="submission" date="2022-04" db="EMBL/GenBank/DDBJ databases">
        <title>Chromosome-level reference genomes for two strains of Caenorhabditis briggsae: an improved platform for comparative genomics.</title>
        <authorList>
            <person name="Stevens L."/>
            <person name="Andersen E."/>
        </authorList>
    </citation>
    <scope>NUCLEOTIDE SEQUENCE [LARGE SCALE GENOMIC DNA]</scope>
    <source>
        <strain evidence="1">VX34</strain>
        <tissue evidence="1">Whole-organism</tissue>
    </source>
</reference>
<organism evidence="1 2">
    <name type="scientific">Caenorhabditis briggsae</name>
    <dbReference type="NCBI Taxonomy" id="6238"/>
    <lineage>
        <taxon>Eukaryota</taxon>
        <taxon>Metazoa</taxon>
        <taxon>Ecdysozoa</taxon>
        <taxon>Nematoda</taxon>
        <taxon>Chromadorea</taxon>
        <taxon>Rhabditida</taxon>
        <taxon>Rhabditina</taxon>
        <taxon>Rhabditomorpha</taxon>
        <taxon>Rhabditoidea</taxon>
        <taxon>Rhabditidae</taxon>
        <taxon>Peloderinae</taxon>
        <taxon>Caenorhabditis</taxon>
    </lineage>
</organism>
<evidence type="ECO:0000313" key="2">
    <source>
        <dbReference type="Proteomes" id="UP000829354"/>
    </source>
</evidence>
<name>A0AAE9EQA8_CAEBR</name>
<keyword evidence="2" id="KW-1185">Reference proteome</keyword>
<accession>A0AAE9EQA8</accession>
<dbReference type="AlphaFoldDB" id="A0AAE9EQA8"/>
<protein>
    <submittedName>
        <fullName evidence="1">Uncharacterized protein</fullName>
    </submittedName>
</protein>
<gene>
    <name evidence="1" type="ORF">L5515_005486</name>
</gene>
<sequence>MAVPRDAEQFVYNIERKGRSFFAIRFNTKSKNRFKNTSDGAVRALVIRVNFAEQKNDDYIQEKGDSKSAASGARRLDLFADFLRIDKWEQQSDRNQQ</sequence>
<dbReference type="EMBL" id="CP092622">
    <property type="protein sequence ID" value="UMM25827.1"/>
    <property type="molecule type" value="Genomic_DNA"/>
</dbReference>
<proteinExistence type="predicted"/>